<feature type="transmembrane region" description="Helical" evidence="1">
    <location>
        <begin position="210"/>
        <end position="228"/>
    </location>
</feature>
<dbReference type="SUPFAM" id="SSF48317">
    <property type="entry name" value="Acid phosphatase/Vanadium-dependent haloperoxidase"/>
    <property type="match status" value="1"/>
</dbReference>
<dbReference type="InterPro" id="IPR000326">
    <property type="entry name" value="PAP2/HPO"/>
</dbReference>
<feature type="transmembrane region" description="Helical" evidence="1">
    <location>
        <begin position="248"/>
        <end position="270"/>
    </location>
</feature>
<evidence type="ECO:0000313" key="4">
    <source>
        <dbReference type="Proteomes" id="UP001501585"/>
    </source>
</evidence>
<name>A0ABN2TKG9_9ACTN</name>
<dbReference type="Proteomes" id="UP001501585">
    <property type="component" value="Unassembled WGS sequence"/>
</dbReference>
<proteinExistence type="predicted"/>
<evidence type="ECO:0000256" key="1">
    <source>
        <dbReference type="SAM" id="Phobius"/>
    </source>
</evidence>
<feature type="transmembrane region" description="Helical" evidence="1">
    <location>
        <begin position="153"/>
        <end position="174"/>
    </location>
</feature>
<dbReference type="EMBL" id="BAAAPC010000024">
    <property type="protein sequence ID" value="GAA2012011.1"/>
    <property type="molecule type" value="Genomic_DNA"/>
</dbReference>
<sequence>MGAAAVGSAAAFAVAYALLVRTGAGQRLEDGILGEAYGRLADPLRGGVAQWSALLSGLHWLTAPVILVAGLALVAVVGLAQRQVRRTVVALAMVLAAAGASFLLKGELLSRPPLDPGSVWGGGDNSFPSGHVTLAVVLVLGLLVVAPARLRPVVAGVGALWSGAVAMTVVAQGWHRPSDVIGSTLLAFTAFCVAMAVLSPARRSGVSASLLAAAWAWLPVFLLTAVPLELLALSPSADGPGLVGVEVAGWLAAGVSAVPLVAALVLVSLLGSGDPPGVLRQGQGEVPPGADRPVAAWAEMPRVP</sequence>
<dbReference type="Pfam" id="PF01569">
    <property type="entry name" value="PAP2"/>
    <property type="match status" value="1"/>
</dbReference>
<keyword evidence="1" id="KW-0472">Membrane</keyword>
<dbReference type="CDD" id="cd01610">
    <property type="entry name" value="PAP2_like"/>
    <property type="match status" value="1"/>
</dbReference>
<dbReference type="Gene3D" id="1.20.144.10">
    <property type="entry name" value="Phosphatidic acid phosphatase type 2/haloperoxidase"/>
    <property type="match status" value="1"/>
</dbReference>
<evidence type="ECO:0000259" key="2">
    <source>
        <dbReference type="SMART" id="SM00014"/>
    </source>
</evidence>
<dbReference type="InterPro" id="IPR036938">
    <property type="entry name" value="PAP2/HPO_sf"/>
</dbReference>
<dbReference type="SMART" id="SM00014">
    <property type="entry name" value="acidPPc"/>
    <property type="match status" value="1"/>
</dbReference>
<reference evidence="3 4" key="1">
    <citation type="journal article" date="2019" name="Int. J. Syst. Evol. Microbiol.">
        <title>The Global Catalogue of Microorganisms (GCM) 10K type strain sequencing project: providing services to taxonomists for standard genome sequencing and annotation.</title>
        <authorList>
            <consortium name="The Broad Institute Genomics Platform"/>
            <consortium name="The Broad Institute Genome Sequencing Center for Infectious Disease"/>
            <person name="Wu L."/>
            <person name="Ma J."/>
        </authorList>
    </citation>
    <scope>NUCLEOTIDE SEQUENCE [LARGE SCALE GENOMIC DNA]</scope>
    <source>
        <strain evidence="3 4">JCM 15313</strain>
    </source>
</reference>
<feature type="transmembrane region" description="Helical" evidence="1">
    <location>
        <begin position="180"/>
        <end position="198"/>
    </location>
</feature>
<feature type="transmembrane region" description="Helical" evidence="1">
    <location>
        <begin position="58"/>
        <end position="80"/>
    </location>
</feature>
<protein>
    <recommendedName>
        <fullName evidence="2">Phosphatidic acid phosphatase type 2/haloperoxidase domain-containing protein</fullName>
    </recommendedName>
</protein>
<gene>
    <name evidence="3" type="ORF">GCM10009799_45380</name>
</gene>
<accession>A0ABN2TKG9</accession>
<keyword evidence="4" id="KW-1185">Reference proteome</keyword>
<keyword evidence="1" id="KW-1133">Transmembrane helix</keyword>
<comment type="caution">
    <text evidence="3">The sequence shown here is derived from an EMBL/GenBank/DDBJ whole genome shotgun (WGS) entry which is preliminary data.</text>
</comment>
<evidence type="ECO:0000313" key="3">
    <source>
        <dbReference type="EMBL" id="GAA2012011.1"/>
    </source>
</evidence>
<feature type="domain" description="Phosphatidic acid phosphatase type 2/haloperoxidase" evidence="2">
    <location>
        <begin position="91"/>
        <end position="195"/>
    </location>
</feature>
<feature type="transmembrane region" description="Helical" evidence="1">
    <location>
        <begin position="126"/>
        <end position="146"/>
    </location>
</feature>
<feature type="transmembrane region" description="Helical" evidence="1">
    <location>
        <begin position="87"/>
        <end position="106"/>
    </location>
</feature>
<keyword evidence="1" id="KW-0812">Transmembrane</keyword>
<organism evidence="3 4">
    <name type="scientific">Nocardiopsis rhodophaea</name>
    <dbReference type="NCBI Taxonomy" id="280238"/>
    <lineage>
        <taxon>Bacteria</taxon>
        <taxon>Bacillati</taxon>
        <taxon>Actinomycetota</taxon>
        <taxon>Actinomycetes</taxon>
        <taxon>Streptosporangiales</taxon>
        <taxon>Nocardiopsidaceae</taxon>
        <taxon>Nocardiopsis</taxon>
    </lineage>
</organism>